<feature type="domain" description="VOC" evidence="1">
    <location>
        <begin position="3"/>
        <end position="123"/>
    </location>
</feature>
<dbReference type="PROSITE" id="PS51819">
    <property type="entry name" value="VOC"/>
    <property type="match status" value="1"/>
</dbReference>
<dbReference type="Gene3D" id="3.30.720.110">
    <property type="match status" value="1"/>
</dbReference>
<proteinExistence type="predicted"/>
<reference evidence="3" key="1">
    <citation type="journal article" date="2019" name="Int. J. Syst. Evol. Microbiol.">
        <title>The Global Catalogue of Microorganisms (GCM) 10K type strain sequencing project: providing services to taxonomists for standard genome sequencing and annotation.</title>
        <authorList>
            <consortium name="The Broad Institute Genomics Platform"/>
            <consortium name="The Broad Institute Genome Sequencing Center for Infectious Disease"/>
            <person name="Wu L."/>
            <person name="Ma J."/>
        </authorList>
    </citation>
    <scope>NUCLEOTIDE SEQUENCE [LARGE SCALE GENOMIC DNA]</scope>
    <source>
        <strain evidence="3">CGMCC 1.7064</strain>
    </source>
</reference>
<comment type="caution">
    <text evidence="2">The sequence shown here is derived from an EMBL/GenBank/DDBJ whole genome shotgun (WGS) entry which is preliminary data.</text>
</comment>
<dbReference type="SUPFAM" id="SSF54593">
    <property type="entry name" value="Glyoxalase/Bleomycin resistance protein/Dihydroxybiphenyl dioxygenase"/>
    <property type="match status" value="1"/>
</dbReference>
<sequence>MGMINGFYPVLVTEDVPGAAGFFRDHFGFETTFEAEWYVSLRRDSHEIAVLAAGHPTLPEAYRQATTAGLLINIEVEDVDATYQRLVQDRSLPLELDIRSEDFGQRHFILEGPGRILIDVIAPIPPSEDFAAAYSASDDQVG</sequence>
<dbReference type="Gene3D" id="3.30.720.120">
    <property type="match status" value="1"/>
</dbReference>
<evidence type="ECO:0000313" key="3">
    <source>
        <dbReference type="Proteomes" id="UP000642509"/>
    </source>
</evidence>
<organism evidence="2 3">
    <name type="scientific">Citricoccus zhacaiensis</name>
    <dbReference type="NCBI Taxonomy" id="489142"/>
    <lineage>
        <taxon>Bacteria</taxon>
        <taxon>Bacillati</taxon>
        <taxon>Actinomycetota</taxon>
        <taxon>Actinomycetes</taxon>
        <taxon>Micrococcales</taxon>
        <taxon>Micrococcaceae</taxon>
        <taxon>Citricoccus</taxon>
    </lineage>
</organism>
<dbReference type="Proteomes" id="UP000642509">
    <property type="component" value="Unassembled WGS sequence"/>
</dbReference>
<dbReference type="EMBL" id="BMLQ01000007">
    <property type="protein sequence ID" value="GGO47351.1"/>
    <property type="molecule type" value="Genomic_DNA"/>
</dbReference>
<accession>A0ABQ2M681</accession>
<dbReference type="InterPro" id="IPR004360">
    <property type="entry name" value="Glyas_Fos-R_dOase_dom"/>
</dbReference>
<protein>
    <submittedName>
        <fullName evidence="2">Glyoxalase</fullName>
    </submittedName>
</protein>
<dbReference type="InterPro" id="IPR037523">
    <property type="entry name" value="VOC_core"/>
</dbReference>
<dbReference type="Pfam" id="PF00903">
    <property type="entry name" value="Glyoxalase"/>
    <property type="match status" value="1"/>
</dbReference>
<name>A0ABQ2M681_9MICC</name>
<evidence type="ECO:0000259" key="1">
    <source>
        <dbReference type="PROSITE" id="PS51819"/>
    </source>
</evidence>
<dbReference type="InterPro" id="IPR029068">
    <property type="entry name" value="Glyas_Bleomycin-R_OHBP_Dase"/>
</dbReference>
<evidence type="ECO:0000313" key="2">
    <source>
        <dbReference type="EMBL" id="GGO47351.1"/>
    </source>
</evidence>
<keyword evidence="3" id="KW-1185">Reference proteome</keyword>
<gene>
    <name evidence="2" type="ORF">GCM10010977_24380</name>
</gene>